<dbReference type="RefSeq" id="WP_170944445.1">
    <property type="nucleotide sequence ID" value="NZ_CADEPK010000207.1"/>
</dbReference>
<evidence type="ECO:0000313" key="2">
    <source>
        <dbReference type="EMBL" id="MDQ0225149.1"/>
    </source>
</evidence>
<name>A0ABT9YYU4_9BACI</name>
<reference evidence="2 3" key="1">
    <citation type="submission" date="2023-07" db="EMBL/GenBank/DDBJ databases">
        <title>Genomic Encyclopedia of Type Strains, Phase IV (KMG-IV): sequencing the most valuable type-strain genomes for metagenomic binning, comparative biology and taxonomic classification.</title>
        <authorList>
            <person name="Goeker M."/>
        </authorList>
    </citation>
    <scope>NUCLEOTIDE SEQUENCE [LARGE SCALE GENOMIC DNA]</scope>
    <source>
        <strain evidence="2 3">DSM 17723</strain>
    </source>
</reference>
<dbReference type="EMBL" id="JAUSTZ010000002">
    <property type="protein sequence ID" value="MDQ0225149.1"/>
    <property type="molecule type" value="Genomic_DNA"/>
</dbReference>
<accession>A0ABT9YYU4</accession>
<dbReference type="Proteomes" id="UP001232245">
    <property type="component" value="Unassembled WGS sequence"/>
</dbReference>
<keyword evidence="3" id="KW-1185">Reference proteome</keyword>
<proteinExistence type="predicted"/>
<feature type="region of interest" description="Disordered" evidence="1">
    <location>
        <begin position="1"/>
        <end position="26"/>
    </location>
</feature>
<gene>
    <name evidence="2" type="ORF">J2S02_001478</name>
</gene>
<evidence type="ECO:0000313" key="3">
    <source>
        <dbReference type="Proteomes" id="UP001232245"/>
    </source>
</evidence>
<protein>
    <submittedName>
        <fullName evidence="2">Uncharacterized protein</fullName>
    </submittedName>
</protein>
<organism evidence="2 3">
    <name type="scientific">Metabacillus niabensis</name>
    <dbReference type="NCBI Taxonomy" id="324854"/>
    <lineage>
        <taxon>Bacteria</taxon>
        <taxon>Bacillati</taxon>
        <taxon>Bacillota</taxon>
        <taxon>Bacilli</taxon>
        <taxon>Bacillales</taxon>
        <taxon>Bacillaceae</taxon>
        <taxon>Metabacillus</taxon>
    </lineage>
</organism>
<feature type="compositionally biased region" description="Basic and acidic residues" evidence="1">
    <location>
        <begin position="1"/>
        <end position="14"/>
    </location>
</feature>
<comment type="caution">
    <text evidence="2">The sequence shown here is derived from an EMBL/GenBank/DDBJ whole genome shotgun (WGS) entry which is preliminary data.</text>
</comment>
<evidence type="ECO:0000256" key="1">
    <source>
        <dbReference type="SAM" id="MobiDB-lite"/>
    </source>
</evidence>
<sequence>MSRGKHFDHMEKGHKPTISKRGQNVARKTEELVEYAIEPVATENNRPVSYMVEKK</sequence>